<feature type="region of interest" description="Disordered" evidence="1">
    <location>
        <begin position="2303"/>
        <end position="2323"/>
    </location>
</feature>
<sequence length="2426" mass="273386">MKLLLPLMVLSWNLYAQNPQFIEPLKSDKAVACSGETVTFSAKVSSALQAYFLKENPITGEWDTLTIIQHPEPIISFPITSSEGDLNIRILLKGQNGQNVLGDPHTVLIRKLSPSIQPQDQALCNGTNATFIAEIPQATSFQWESSTGGEFSPIVNGGKFSGALSPTLKVTGLINAHDGLLFRLKATDEYGCEAWTSVARLKVHQLSTSVSPTTSKPFCEGDSVLFYPATVGEDALSFQWWMRAGTANYQIIQDSIRFKGIQEKNLLVKNIQTNETAFRVRVGFPSISFNGSKFDTTVCYLESSRTNYIIHPRPEKPHSLDTLSHCGPEKFLIQTEQSMYWTTDTLKGDLYGPTTAFTTDTLNGSTTYYYRTKNEKGCYSPWNYFPIIIHPEPVLSLSPLSPICPETEYIRLEFEEFENNPNLLFFRHPTQDWDSLLVQENMYLALPKLEESAQLKYWSTNAHCYSDTLAFDIKVLPASKITQELSVLSVCQGDTLHLSSTYSGEGTLTWYKDQVLTLPQIIAEESAGYSAVLEGTCGKDSALIWKVQVHEKPIIELDDQSVCAGDTAIFKIKGDTSLILSYRWMVDGVEVAENHSQLFLPTENLSNATIQCEVRTETCTVLSHIALLHVIPKPIPPQLSDTLVVCEELPNLQDVVWLNLKGEASVKPEEIKYVKSYNEEGCSSLTKPITIVKQSHPSIYPHLTSTQICGEGPYNRKSYLSIYSNLPTEYRLYHEGIKVSENTQGEFELTEKGEYTVQSIAGVCIQNDTFSISEVKMNFMIPEITIKPWSCEGWEIKASGIEEDLFWWQNDEVIGQNNSITIHQGKQTLFLTRGKEIEGLFCLTDPFPIELPYREFEKPILNIVETSCEKGYKLSPNPNFFYENLDISHMYFSPGNYQLKYQDSTGCKFDTLIQIPEYPLPQIISQPSSLVVCEGNIATFQLQTTANVQWEMWSNGKFENIDGETQNRLRIASTPGSLHHSLYRAKVYQNDCYIYSDTVELSVNQVNGSNTQVSLCPEEAFTPAIPDIIGEIQQIQWQYRPGTTGSFSTLKNQEFPINEPGYYRARIVFTSNCVITGPTTRISYVTSQIPEIIGPEKACIGEEVLLKVKNCTGQIQWWDGSTGIEKYWVANLNDSLWVTCKSSACTFYSEPYKPTIQFISDNSMTVTGLEEKYCQGTSVHLNIEGCSEEVVWSDDYRGSLRVWEAEISKTLEIRCGDNTCTPPLAIHIKVIPKPDPGEIQITASSQCAGYNPGNIANTKMPVAETYQWQMSAENDTWFDIQGETNIVLNPPALQTTTYYRRVAINQCGQQTSNPVKFEILPDPQILWKHIPETVCAEENISLEVESSGGVAPCEVSWEAWDGSWKNMFVGEKWIIPPFNQDTTIRVRAIYRCEKSSCNNASTSAKEIKVVSAPTVKRMTVCEGAILKLDDCLNSEMELTLIAKQDTIFYATCPTFCGSKSVRYEITVVPKPSLPVNLTHEFQLDSAIFIAKGDSLIWFTSATSTTALSTPPIRSILGKHTLYVANYRNGCSSDRLKIETTVVRPLIISRTDFTFTACEGKSAEFDPQIEGAISYVWERKRPSDSVFEIFSEQKTLKISRAGNNESPEGTVYRGKFSNGIEVIVIEEIPLKLNEFIGTLANRTICRGEELALSISNQIKGNIKEFNWENRAGTGSEWEKYSSEEILQYNPPSNINSTQFRCVLNFEEGCSITTDLMTLKIGEVPTKPEDIELQYCLNEKPAKLNIQAPNNWKIKWLEWKPDISTDQAITYSYPFSYEGPEGCTSEKAFLHIIVKDLPGFPFNTTPPSARGSITFSAEGKDLIWYSSMSTKNGQTYPPTFTTNGKKRYYVTQTDGCESERLLIESEVLPAFTITSQPQDMANCEGNTSTFRVRASGGSGIQYQWQIWVDSLYQDIADATQQDLRISPVTESIKVRCRLILDGDTLYSQTAGLFVNKVLSTPKEISLCENALHDFSFIPYEGKVADFEWQIRNGSSYSTIAEPQSQGTFRVRITFESGCIRYTDPFQVSIKEIKEISITDTLCPYNDIAEWLLENDLTLIDSIPPLVVQNLNSDFKAKNLDGCTVEIRNFSPQLRTVPSVKDTSINLHIVEKFVDSLWIYWNEKWVNNIPMDSSHTYIYKIKSENACFTDTARIHISTAIPYLLANVDTLITQFQHNNTYLATFDGKVFGKSVNKPDSIKIELKIQGPFTRQIYVQNTKPTSLTLYFHRMEITPGSQLYFSTDQNTWDIINGTLDSVNAEILGISFTAAETGWYRLASSANTSLLPNEDNATTLLINSEEENIENQKSTNATFWPNSPESNLPVTEHESKEKYYSIRYGDSELQRIEIPQRECMLIGYPISDRFYLKWQEIQTLEIWDAVGRSIPLSWSTSKKDEIEVRIKKTVPSGQYLVKASNQKGQICMKKIWINP</sequence>
<evidence type="ECO:0000256" key="1">
    <source>
        <dbReference type="SAM" id="MobiDB-lite"/>
    </source>
</evidence>
<name>E4RX70_LEAB4</name>
<dbReference type="Proteomes" id="UP000007435">
    <property type="component" value="Chromosome"/>
</dbReference>
<accession>E4RX70</accession>
<feature type="compositionally biased region" description="Polar residues" evidence="1">
    <location>
        <begin position="2303"/>
        <end position="2320"/>
    </location>
</feature>
<organism evidence="2 3">
    <name type="scientific">Leadbetterella byssophila (strain DSM 17132 / JCM 16389 / KACC 11308 / NBRC 106382 / 4M15)</name>
    <dbReference type="NCBI Taxonomy" id="649349"/>
    <lineage>
        <taxon>Bacteria</taxon>
        <taxon>Pseudomonadati</taxon>
        <taxon>Bacteroidota</taxon>
        <taxon>Cytophagia</taxon>
        <taxon>Cytophagales</taxon>
        <taxon>Leadbetterellaceae</taxon>
        <taxon>Leadbetterella</taxon>
    </lineage>
</organism>
<keyword evidence="3" id="KW-1185">Reference proteome</keyword>
<dbReference type="KEGG" id="lby:Lbys_3334"/>
<reference evidence="2 3" key="2">
    <citation type="journal article" date="2011" name="Stand. Genomic Sci.">
        <title>Complete genome sequence of Leadbetterella byssophila type strain (4M15).</title>
        <authorList>
            <person name="Abt B."/>
            <person name="Teshima H."/>
            <person name="Lucas S."/>
            <person name="Lapidus A."/>
            <person name="Del Rio T.G."/>
            <person name="Nolan M."/>
            <person name="Tice H."/>
            <person name="Cheng J.F."/>
            <person name="Pitluck S."/>
            <person name="Liolios K."/>
            <person name="Pagani I."/>
            <person name="Ivanova N."/>
            <person name="Mavromatis K."/>
            <person name="Pati A."/>
            <person name="Tapia R."/>
            <person name="Han C."/>
            <person name="Goodwin L."/>
            <person name="Chen A."/>
            <person name="Palaniappan K."/>
            <person name="Land M."/>
            <person name="Hauser L."/>
            <person name="Chang Y.J."/>
            <person name="Jeffries C.D."/>
            <person name="Rohde M."/>
            <person name="Goker M."/>
            <person name="Tindall B.J."/>
            <person name="Detter J.C."/>
            <person name="Woyke T."/>
            <person name="Bristow J."/>
            <person name="Eisen J.A."/>
            <person name="Markowitz V."/>
            <person name="Hugenholtz P."/>
            <person name="Klenk H.P."/>
            <person name="Kyrpides N.C."/>
        </authorList>
    </citation>
    <scope>NUCLEOTIDE SEQUENCE [LARGE SCALE GENOMIC DNA]</scope>
    <source>
        <strain evidence="3">DSM 17132 / JCM 16389 / KACC 11308 / NBRC 106382 / 4M15</strain>
    </source>
</reference>
<reference key="1">
    <citation type="submission" date="2010-11" db="EMBL/GenBank/DDBJ databases">
        <title>The complete genome of Leadbetterella byssophila DSM 17132.</title>
        <authorList>
            <consortium name="US DOE Joint Genome Institute (JGI-PGF)"/>
            <person name="Lucas S."/>
            <person name="Copeland A."/>
            <person name="Lapidus A."/>
            <person name="Glavina del Rio T."/>
            <person name="Dalin E."/>
            <person name="Tice H."/>
            <person name="Bruce D."/>
            <person name="Goodwin L."/>
            <person name="Pitluck S."/>
            <person name="Kyrpides N."/>
            <person name="Mavromatis K."/>
            <person name="Ivanova N."/>
            <person name="Teshima H."/>
            <person name="Brettin T."/>
            <person name="Detter J.C."/>
            <person name="Han C."/>
            <person name="Tapia R."/>
            <person name="Land M."/>
            <person name="Hauser L."/>
            <person name="Markowitz V."/>
            <person name="Cheng J.-F."/>
            <person name="Hugenholtz P."/>
            <person name="Woyke T."/>
            <person name="Wu D."/>
            <person name="Tindall B."/>
            <person name="Pomrenke H.G."/>
            <person name="Brambilla E."/>
            <person name="Klenk H.-P."/>
            <person name="Eisen J.A."/>
        </authorList>
    </citation>
    <scope>NUCLEOTIDE SEQUENCE [LARGE SCALE GENOMIC DNA]</scope>
    <source>
        <strain>DSM 17132</strain>
    </source>
</reference>
<dbReference type="STRING" id="649349.Lbys_3334"/>
<evidence type="ECO:0008006" key="4">
    <source>
        <dbReference type="Google" id="ProtNLM"/>
    </source>
</evidence>
<protein>
    <recommendedName>
        <fullName evidence="4">Ig-like domain-containing protein</fullName>
    </recommendedName>
</protein>
<dbReference type="HOGENOM" id="CLU_229085_0_0_10"/>
<dbReference type="RefSeq" id="WP_013410010.1">
    <property type="nucleotide sequence ID" value="NC_014655.1"/>
</dbReference>
<dbReference type="OrthoDB" id="9805017at2"/>
<dbReference type="InterPro" id="IPR013783">
    <property type="entry name" value="Ig-like_fold"/>
</dbReference>
<dbReference type="eggNOG" id="COG1361">
    <property type="taxonomic scope" value="Bacteria"/>
</dbReference>
<dbReference type="Gene3D" id="2.60.40.10">
    <property type="entry name" value="Immunoglobulins"/>
    <property type="match status" value="1"/>
</dbReference>
<gene>
    <name evidence="2" type="ordered locus">Lbys_3334</name>
</gene>
<evidence type="ECO:0000313" key="3">
    <source>
        <dbReference type="Proteomes" id="UP000007435"/>
    </source>
</evidence>
<dbReference type="EMBL" id="CP002305">
    <property type="protein sequence ID" value="ADQ18985.1"/>
    <property type="molecule type" value="Genomic_DNA"/>
</dbReference>
<dbReference type="eggNOG" id="COG1520">
    <property type="taxonomic scope" value="Bacteria"/>
</dbReference>
<proteinExistence type="predicted"/>
<evidence type="ECO:0000313" key="2">
    <source>
        <dbReference type="EMBL" id="ADQ18985.1"/>
    </source>
</evidence>